<dbReference type="InterPro" id="IPR036734">
    <property type="entry name" value="Neur_chan_lig-bd_sf"/>
</dbReference>
<dbReference type="GO" id="GO:0004888">
    <property type="term" value="F:transmembrane signaling receptor activity"/>
    <property type="evidence" value="ECO:0007669"/>
    <property type="project" value="InterPro"/>
</dbReference>
<accession>A0A0T6BEB7</accession>
<evidence type="ECO:0000313" key="7">
    <source>
        <dbReference type="EMBL" id="KRT85547.1"/>
    </source>
</evidence>
<dbReference type="PRINTS" id="PR00252">
    <property type="entry name" value="NRIONCHANNEL"/>
</dbReference>
<dbReference type="Gene3D" id="1.20.58.390">
    <property type="entry name" value="Neurotransmitter-gated ion-channel transmembrane domain"/>
    <property type="match status" value="1"/>
</dbReference>
<feature type="non-terminal residue" evidence="7">
    <location>
        <position position="316"/>
    </location>
</feature>
<proteinExistence type="predicted"/>
<sequence>DMFKNTINVGSWMPMTWLDDHLKWDPSSYDNVDLIHLTSSEIWTPDLALYNKYNHDSVKKIFDTGVDCIIRNTGKVTCVPPSQHEAVCIADLRNYPYEKQKCILRLGSWVHSGEEIDFRFSNKPVTTENVPTGEWTILNVAVERYPGNYSCCPNNTYPSLVFTFTLERRPSYHEAVIIIPAVVIIIITLFVFHFNAAENERLYLIIVDLLLHFLFLRNLVYEIPSMGVNTPNILLFARDSLLLCLVQFVTTVMLRRTIKVPVDNVGWISGAVGTLIQSRVGQAILVFDNSIKAVAIAKGDEDGANIIEKSQGANNV</sequence>
<dbReference type="PANTHER" id="PTHR18945">
    <property type="entry name" value="NEUROTRANSMITTER GATED ION CHANNEL"/>
    <property type="match status" value="1"/>
</dbReference>
<gene>
    <name evidence="7" type="ORF">AMK59_465</name>
</gene>
<evidence type="ECO:0000256" key="4">
    <source>
        <dbReference type="ARBA" id="ARBA00023136"/>
    </source>
</evidence>
<evidence type="ECO:0000259" key="6">
    <source>
        <dbReference type="Pfam" id="PF02931"/>
    </source>
</evidence>
<evidence type="ECO:0000256" key="2">
    <source>
        <dbReference type="ARBA" id="ARBA00022692"/>
    </source>
</evidence>
<dbReference type="OrthoDB" id="410315at2759"/>
<dbReference type="GO" id="GO:0016020">
    <property type="term" value="C:membrane"/>
    <property type="evidence" value="ECO:0007669"/>
    <property type="project" value="UniProtKB-SubCell"/>
</dbReference>
<evidence type="ECO:0000256" key="3">
    <source>
        <dbReference type="ARBA" id="ARBA00022989"/>
    </source>
</evidence>
<evidence type="ECO:0000256" key="5">
    <source>
        <dbReference type="SAM" id="Phobius"/>
    </source>
</evidence>
<dbReference type="Proteomes" id="UP000051574">
    <property type="component" value="Unassembled WGS sequence"/>
</dbReference>
<dbReference type="FunFam" id="2.70.170.10:FF:000028">
    <property type="entry name" value="AcetylCholine Receptor"/>
    <property type="match status" value="1"/>
</dbReference>
<dbReference type="InterPro" id="IPR036719">
    <property type="entry name" value="Neuro-gated_channel_TM_sf"/>
</dbReference>
<dbReference type="EMBL" id="LJIG01001393">
    <property type="protein sequence ID" value="KRT85547.1"/>
    <property type="molecule type" value="Genomic_DNA"/>
</dbReference>
<dbReference type="CDD" id="cd18989">
    <property type="entry name" value="LGIC_ECD_cation"/>
    <property type="match status" value="1"/>
</dbReference>
<dbReference type="InterPro" id="IPR006201">
    <property type="entry name" value="Neur_channel"/>
</dbReference>
<dbReference type="GO" id="GO:0005230">
    <property type="term" value="F:extracellular ligand-gated monoatomic ion channel activity"/>
    <property type="evidence" value="ECO:0007669"/>
    <property type="project" value="InterPro"/>
</dbReference>
<dbReference type="AlphaFoldDB" id="A0A0T6BEB7"/>
<comment type="caution">
    <text evidence="7">The sequence shown here is derived from an EMBL/GenBank/DDBJ whole genome shotgun (WGS) entry which is preliminary data.</text>
</comment>
<dbReference type="InterPro" id="IPR038050">
    <property type="entry name" value="Neuro_actylchol_rec"/>
</dbReference>
<keyword evidence="3 5" id="KW-1133">Transmembrane helix</keyword>
<feature type="domain" description="Neurotransmitter-gated ion-channel ligand-binding" evidence="6">
    <location>
        <begin position="5"/>
        <end position="170"/>
    </location>
</feature>
<dbReference type="SUPFAM" id="SSF90112">
    <property type="entry name" value="Neurotransmitter-gated ion-channel transmembrane pore"/>
    <property type="match status" value="1"/>
</dbReference>
<organism evidence="7 8">
    <name type="scientific">Oryctes borbonicus</name>
    <dbReference type="NCBI Taxonomy" id="1629725"/>
    <lineage>
        <taxon>Eukaryota</taxon>
        <taxon>Metazoa</taxon>
        <taxon>Ecdysozoa</taxon>
        <taxon>Arthropoda</taxon>
        <taxon>Hexapoda</taxon>
        <taxon>Insecta</taxon>
        <taxon>Pterygota</taxon>
        <taxon>Neoptera</taxon>
        <taxon>Endopterygota</taxon>
        <taxon>Coleoptera</taxon>
        <taxon>Polyphaga</taxon>
        <taxon>Scarabaeiformia</taxon>
        <taxon>Scarabaeidae</taxon>
        <taxon>Dynastinae</taxon>
        <taxon>Oryctes</taxon>
    </lineage>
</organism>
<feature type="non-terminal residue" evidence="7">
    <location>
        <position position="1"/>
    </location>
</feature>
<evidence type="ECO:0000313" key="8">
    <source>
        <dbReference type="Proteomes" id="UP000051574"/>
    </source>
</evidence>
<protein>
    <submittedName>
        <fullName evidence="7">Transmembrane ion channel</fullName>
    </submittedName>
</protein>
<keyword evidence="4 5" id="KW-0472">Membrane</keyword>
<comment type="subcellular location">
    <subcellularLocation>
        <location evidence="1">Membrane</location>
        <topology evidence="1">Multi-pass membrane protein</topology>
    </subcellularLocation>
</comment>
<feature type="transmembrane region" description="Helical" evidence="5">
    <location>
        <begin position="202"/>
        <end position="221"/>
    </location>
</feature>
<feature type="transmembrane region" description="Helical" evidence="5">
    <location>
        <begin position="175"/>
        <end position="195"/>
    </location>
</feature>
<dbReference type="SUPFAM" id="SSF63712">
    <property type="entry name" value="Nicotinic receptor ligand binding domain-like"/>
    <property type="match status" value="1"/>
</dbReference>
<dbReference type="Gene3D" id="2.70.170.10">
    <property type="entry name" value="Neurotransmitter-gated ion-channel ligand-binding domain"/>
    <property type="match status" value="1"/>
</dbReference>
<reference evidence="7 8" key="1">
    <citation type="submission" date="2015-09" db="EMBL/GenBank/DDBJ databases">
        <title>Draft genome of the scarab beetle Oryctes borbonicus.</title>
        <authorList>
            <person name="Meyer J.M."/>
            <person name="Markov G.V."/>
            <person name="Baskaran P."/>
            <person name="Herrmann M."/>
            <person name="Sommer R.J."/>
            <person name="Roedelsperger C."/>
        </authorList>
    </citation>
    <scope>NUCLEOTIDE SEQUENCE [LARGE SCALE GENOMIC DNA]</scope>
    <source>
        <strain evidence="7">OB123</strain>
        <tissue evidence="7">Whole animal</tissue>
    </source>
</reference>
<dbReference type="Pfam" id="PF02931">
    <property type="entry name" value="Neur_chan_LBD"/>
    <property type="match status" value="1"/>
</dbReference>
<keyword evidence="8" id="KW-1185">Reference proteome</keyword>
<dbReference type="InterPro" id="IPR006202">
    <property type="entry name" value="Neur_chan_lig-bd"/>
</dbReference>
<evidence type="ECO:0000256" key="1">
    <source>
        <dbReference type="ARBA" id="ARBA00004141"/>
    </source>
</evidence>
<name>A0A0T6BEB7_9SCAR</name>
<keyword evidence="2 5" id="KW-0812">Transmembrane</keyword>